<accession>A0A6T7YVW6</accession>
<name>A0A6T7YVW6_9EUKA</name>
<evidence type="ECO:0000313" key="3">
    <source>
        <dbReference type="EMBL" id="CAE2212170.1"/>
    </source>
</evidence>
<dbReference type="EMBL" id="HBKO01015258">
    <property type="protein sequence ID" value="CAE2212170.1"/>
    <property type="molecule type" value="Transcribed_RNA"/>
</dbReference>
<feature type="region of interest" description="Disordered" evidence="1">
    <location>
        <begin position="1"/>
        <end position="65"/>
    </location>
</feature>
<dbReference type="AlphaFoldDB" id="A0A6T7YVW6"/>
<evidence type="ECO:0000313" key="2">
    <source>
        <dbReference type="EMBL" id="CAE2212168.1"/>
    </source>
</evidence>
<gene>
    <name evidence="2" type="ORF">CPOL0286_LOCUS6945</name>
    <name evidence="3" type="ORF">CPOL0286_LOCUS6946</name>
</gene>
<organism evidence="2">
    <name type="scientific">Prymnesium polylepis</name>
    <dbReference type="NCBI Taxonomy" id="72548"/>
    <lineage>
        <taxon>Eukaryota</taxon>
        <taxon>Haptista</taxon>
        <taxon>Haptophyta</taxon>
        <taxon>Prymnesiophyceae</taxon>
        <taxon>Prymnesiales</taxon>
        <taxon>Prymnesiaceae</taxon>
        <taxon>Prymnesium</taxon>
    </lineage>
</organism>
<feature type="compositionally biased region" description="Basic and acidic residues" evidence="1">
    <location>
        <begin position="1"/>
        <end position="46"/>
    </location>
</feature>
<evidence type="ECO:0000256" key="1">
    <source>
        <dbReference type="SAM" id="MobiDB-lite"/>
    </source>
</evidence>
<sequence>MPTKKDYAVRRTTQEVAKAKEERARVKEERKAEKAEKAAEARRLAEQRQASTGLKKHKRGPSTAGTPLVAIAWEPMGAWPSGLPTVVAEPIPVAISPMPPYDPSPLAQS</sequence>
<proteinExistence type="predicted"/>
<protein>
    <submittedName>
        <fullName evidence="2">Uncharacterized protein</fullName>
    </submittedName>
</protein>
<reference evidence="2" key="1">
    <citation type="submission" date="2021-01" db="EMBL/GenBank/DDBJ databases">
        <authorList>
            <person name="Corre E."/>
            <person name="Pelletier E."/>
            <person name="Niang G."/>
            <person name="Scheremetjew M."/>
            <person name="Finn R."/>
            <person name="Kale V."/>
            <person name="Holt S."/>
            <person name="Cochrane G."/>
            <person name="Meng A."/>
            <person name="Brown T."/>
            <person name="Cohen L."/>
        </authorList>
    </citation>
    <scope>NUCLEOTIDE SEQUENCE</scope>
    <source>
        <strain evidence="2">UIO037</strain>
    </source>
</reference>
<dbReference type="EMBL" id="HBKO01015257">
    <property type="protein sequence ID" value="CAE2212168.1"/>
    <property type="molecule type" value="Transcribed_RNA"/>
</dbReference>